<comment type="caution">
    <text evidence="2">The sequence shown here is derived from an EMBL/GenBank/DDBJ whole genome shotgun (WGS) entry which is preliminary data.</text>
</comment>
<dbReference type="InterPro" id="IPR038765">
    <property type="entry name" value="Papain-like_cys_pep_sf"/>
</dbReference>
<keyword evidence="1" id="KW-0732">Signal</keyword>
<dbReference type="Proteomes" id="UP001495147">
    <property type="component" value="Unassembled WGS sequence"/>
</dbReference>
<keyword evidence="3" id="KW-1185">Reference proteome</keyword>
<organism evidence="2 3">
    <name type="scientific">Roseateles paludis</name>
    <dbReference type="NCBI Taxonomy" id="3145238"/>
    <lineage>
        <taxon>Bacteria</taxon>
        <taxon>Pseudomonadati</taxon>
        <taxon>Pseudomonadota</taxon>
        <taxon>Betaproteobacteria</taxon>
        <taxon>Burkholderiales</taxon>
        <taxon>Sphaerotilaceae</taxon>
        <taxon>Roseateles</taxon>
    </lineage>
</organism>
<sequence length="406" mass="45416">MRTPTTCLLVLTLLLTACASPEPTSPQADRLLVDTAFAAPSKPVDVRQAMVMSDEMARFAAGPLAAEVRMHGARGGLISAMNTRSGLKLDYDSARTRTAGEAYEARTGNCLSLVLMTAAFARHLNLPVRYNSVYLDETWTRNNGLFFVTGHVNITLGRPVNPNGDTVYHEPEMVTLDFVPIEETRRQRATAIDERTLLAMYANNRAAESLATNDLDEAYWWSRAAIKSDPRWMASFNTLAVLYRRKGMGAPAEAALRFVLDREHENVQALSNLALVLNDAGRKAEADRVTHQLSLIQPVPPYKYFDEGVAAMRVGDYKTAKNRFERELARAAYVAEFHFWLGLANWGLGDPTATREHIAQAMENSATQKDRRLYAAKLAWLKRNTELGQESDTDTQRRLDAHLRQR</sequence>
<name>A0ABV0G7P3_9BURK</name>
<dbReference type="RefSeq" id="WP_347706555.1">
    <property type="nucleotide sequence ID" value="NZ_JBDPZD010000010.1"/>
</dbReference>
<evidence type="ECO:0000256" key="1">
    <source>
        <dbReference type="SAM" id="SignalP"/>
    </source>
</evidence>
<feature type="chain" id="PRO_5045177652" description="Transglutaminase-like domain-containing protein" evidence="1">
    <location>
        <begin position="20"/>
        <end position="406"/>
    </location>
</feature>
<dbReference type="SUPFAM" id="SSF54001">
    <property type="entry name" value="Cysteine proteinases"/>
    <property type="match status" value="1"/>
</dbReference>
<evidence type="ECO:0000313" key="3">
    <source>
        <dbReference type="Proteomes" id="UP001495147"/>
    </source>
</evidence>
<evidence type="ECO:0008006" key="4">
    <source>
        <dbReference type="Google" id="ProtNLM"/>
    </source>
</evidence>
<dbReference type="Pfam" id="PF13432">
    <property type="entry name" value="TPR_16"/>
    <property type="match status" value="1"/>
</dbReference>
<feature type="signal peptide" evidence="1">
    <location>
        <begin position="1"/>
        <end position="19"/>
    </location>
</feature>
<dbReference type="InterPro" id="IPR011990">
    <property type="entry name" value="TPR-like_helical_dom_sf"/>
</dbReference>
<accession>A0ABV0G7P3</accession>
<proteinExistence type="predicted"/>
<reference evidence="2 3" key="1">
    <citation type="submission" date="2024-05" db="EMBL/GenBank/DDBJ databases">
        <title>Roseateles sp. DJS-2-20 16S ribosomal RNA gene Genome sequencing and assembly.</title>
        <authorList>
            <person name="Woo H."/>
        </authorList>
    </citation>
    <scope>NUCLEOTIDE SEQUENCE [LARGE SCALE GENOMIC DNA]</scope>
    <source>
        <strain evidence="2 3">DJS-2-20</strain>
    </source>
</reference>
<dbReference type="EMBL" id="JBDPZD010000010">
    <property type="protein sequence ID" value="MEO3693739.1"/>
    <property type="molecule type" value="Genomic_DNA"/>
</dbReference>
<dbReference type="PROSITE" id="PS51257">
    <property type="entry name" value="PROKAR_LIPOPROTEIN"/>
    <property type="match status" value="1"/>
</dbReference>
<evidence type="ECO:0000313" key="2">
    <source>
        <dbReference type="EMBL" id="MEO3693739.1"/>
    </source>
</evidence>
<dbReference type="SUPFAM" id="SSF48452">
    <property type="entry name" value="TPR-like"/>
    <property type="match status" value="1"/>
</dbReference>
<dbReference type="Gene3D" id="1.25.40.10">
    <property type="entry name" value="Tetratricopeptide repeat domain"/>
    <property type="match status" value="2"/>
</dbReference>
<gene>
    <name evidence="2" type="ORF">ABDJ85_19870</name>
</gene>
<protein>
    <recommendedName>
        <fullName evidence="4">Transglutaminase-like domain-containing protein</fullName>
    </recommendedName>
</protein>